<proteinExistence type="inferred from homology"/>
<dbReference type="PROSITE" id="PS50194">
    <property type="entry name" value="FILAMIN_REPEAT"/>
    <property type="match status" value="1"/>
</dbReference>
<dbReference type="Gene3D" id="3.20.20.370">
    <property type="entry name" value="Glycoside hydrolase/deacetylase"/>
    <property type="match status" value="1"/>
</dbReference>
<feature type="domain" description="DUF4214" evidence="6">
    <location>
        <begin position="981"/>
        <end position="1007"/>
    </location>
</feature>
<evidence type="ECO:0000259" key="6">
    <source>
        <dbReference type="Pfam" id="PF13946"/>
    </source>
</evidence>
<reference evidence="8" key="1">
    <citation type="journal article" date="2014" name="Int. J. Syst. Evol. Microbiol.">
        <title>Complete genome of a new Firmicutes species belonging to the dominant human colonic microbiota ('Ruminococcus bicirculans') reveals two chromosomes and a selective capacity to utilize plant glucans.</title>
        <authorList>
            <consortium name="NISC Comparative Sequencing Program"/>
            <person name="Wegmann U."/>
            <person name="Louis P."/>
            <person name="Goesmann A."/>
            <person name="Henrissat B."/>
            <person name="Duncan S.H."/>
            <person name="Flint H.J."/>
        </authorList>
    </citation>
    <scope>NUCLEOTIDE SEQUENCE</scope>
    <source>
        <strain evidence="8">NBRC 107715</strain>
    </source>
</reference>
<name>A0A512J7Z3_9HYPH</name>
<evidence type="ECO:0000259" key="5">
    <source>
        <dbReference type="Pfam" id="PF01522"/>
    </source>
</evidence>
<dbReference type="RefSeq" id="WP_170267937.1">
    <property type="nucleotide sequence ID" value="NZ_BJZU01000089.1"/>
</dbReference>
<dbReference type="InterPro" id="IPR038255">
    <property type="entry name" value="PBS_linker_sf"/>
</dbReference>
<feature type="domain" description="NodB homology" evidence="5">
    <location>
        <begin position="473"/>
        <end position="538"/>
    </location>
</feature>
<accession>A0A512J7Z3</accession>
<protein>
    <recommendedName>
        <fullName evidence="3">Chitooligosaccharide deacetylase</fullName>
    </recommendedName>
    <alternativeName>
        <fullName evidence="4">Nodulation protein B</fullName>
    </alternativeName>
</protein>
<feature type="domain" description="DUF4214" evidence="6">
    <location>
        <begin position="892"/>
        <end position="959"/>
    </location>
</feature>
<comment type="similarity">
    <text evidence="2">Belongs to the polysaccharide deacetylase family.</text>
</comment>
<reference evidence="8" key="4">
    <citation type="submission" date="2023-01" db="EMBL/GenBank/DDBJ databases">
        <title>Draft genome sequence of Methylobacterium oxalidis strain NBRC 107715.</title>
        <authorList>
            <person name="Sun Q."/>
            <person name="Mori K."/>
        </authorList>
    </citation>
    <scope>NUCLEOTIDE SEQUENCE</scope>
    <source>
        <strain evidence="8">NBRC 107715</strain>
    </source>
</reference>
<dbReference type="InterPro" id="IPR017868">
    <property type="entry name" value="Filamin/ABP280_repeat-like"/>
</dbReference>
<dbReference type="Gene3D" id="1.10.3130.20">
    <property type="entry name" value="Phycobilisome linker domain"/>
    <property type="match status" value="1"/>
</dbReference>
<keyword evidence="10" id="KW-1185">Reference proteome</keyword>
<evidence type="ECO:0000256" key="4">
    <source>
        <dbReference type="ARBA" id="ARBA00032976"/>
    </source>
</evidence>
<evidence type="ECO:0000313" key="7">
    <source>
        <dbReference type="EMBL" id="GEP06081.1"/>
    </source>
</evidence>
<dbReference type="InterPro" id="IPR025282">
    <property type="entry name" value="DUF4214"/>
</dbReference>
<comment type="function">
    <text evidence="1">Is involved in generating a small heat-stable compound (Nod), an acylated oligomer of N-acetylglucosamine, that stimulates mitosis in various plant protoplasts.</text>
</comment>
<evidence type="ECO:0000256" key="3">
    <source>
        <dbReference type="ARBA" id="ARBA00020071"/>
    </source>
</evidence>
<sequence length="1093" mass="116605">MPHVIDGSLLDWTNEDRLDRPGTGTAGYQLYGTFENGQYVFAINSPITIGLNTTIWLNTDRNITTGKQAFGGTADTGAEYYINVTSEGIPVLYNAANVVISQSLAFQYSLDKKSLEVAIPMALMGQATAGLDVKMDVNDGIYLPSPVVGNTMTVKDPALLPVVDATPLKIGIVYSETSAARYFGGTDAGKMAYSQLFMAAQNQATAAGVPFDVLTEADLKNLSKVAGYDAIVFPSFTNVKSADVAQIQDVLTDAVYKYHVGLITAGEFMTNNENGVALPDAYARMQSLLDLTREGGTTTLGGDPVQIVANVGSDVFPGYQANEVVRDYAKMSTSWYKSADGTPVTPIATQKVTEGNATTEHAAVVGTQTGGRNVHFANESLLGDNNMLQHAIDYVVKPAAGPSLSLHMSRDKAIVASRTDMDQAMETADVSPESGAPGIYDKLLPILDEWKKDYNFVGSYYIDIGTDPANGQTTNWAVSKPYYDALLAAGNEIGSHSMSHPENTNLLTPERFQAEFETSRNTISQQLGITVKGAAIPGAPEFLPASIAIEKYYDYITGGATLVGAGYPGAIGHLLPDDPKVYIAPNMSFDFTLVGFQRKTAAEASIQWQNEFKSLTAHSDQPIVVWPWHDYGPTNWVTDENLVPGYTKEMFTDLIKTAYDYGSEFVTLADLAQRVASFDATNYHYSFNATANSVTATVASADAGKFALDLSGLAADTKIKSVANWYAYDSDSVFVAKTGGTYTINLGNGIDDVTHLYDVTDRAELTSVTGDGSNLSFSVVGEGKFLVDLRDPSGGVLTVTSAAVGDLTYSVVGDKLAITLAGLGAHTVNITLTGGAQPQNRPFFGDVSYDPHSAAGEVYALYDAVLHRPSDADGQQYWTGLHSSGLSLHDMAQTFLDSAEGRLNLGSGSNQSFVEALYLTALDRAGDAPGVQWWTGVLDQGMSRADAVLGFAFSAENLAGLQSAYDRGIFTADADAGDAARLYHTLLDRAPDASGLQYWSGALKGGVSDADAAQSFFASSEYQTKYAGLTDAAFVDMLYQNALGRQAESAGHDYWTGVLTQGGSRATVAASFAESQEAHQHLMPFIETGWHLA</sequence>
<evidence type="ECO:0000256" key="2">
    <source>
        <dbReference type="ARBA" id="ARBA00010973"/>
    </source>
</evidence>
<dbReference type="InterPro" id="IPR002509">
    <property type="entry name" value="NODB_dom"/>
</dbReference>
<reference evidence="10" key="2">
    <citation type="journal article" date="2019" name="Int. J. Syst. Evol. Microbiol.">
        <title>The Global Catalogue of Microorganisms (GCM) 10K type strain sequencing project: providing services to taxonomists for standard genome sequencing and annotation.</title>
        <authorList>
            <consortium name="The Broad Institute Genomics Platform"/>
            <consortium name="The Broad Institute Genome Sequencing Center for Infectious Disease"/>
            <person name="Wu L."/>
            <person name="Ma J."/>
        </authorList>
    </citation>
    <scope>NUCLEOTIDE SEQUENCE [LARGE SCALE GENOMIC DNA]</scope>
    <source>
        <strain evidence="10">NBRC 107715</strain>
    </source>
</reference>
<feature type="domain" description="DUF4214" evidence="6">
    <location>
        <begin position="1013"/>
        <end position="1081"/>
    </location>
</feature>
<evidence type="ECO:0000313" key="9">
    <source>
        <dbReference type="Proteomes" id="UP000321960"/>
    </source>
</evidence>
<dbReference type="GO" id="GO:0005975">
    <property type="term" value="P:carbohydrate metabolic process"/>
    <property type="evidence" value="ECO:0007669"/>
    <property type="project" value="InterPro"/>
</dbReference>
<evidence type="ECO:0000313" key="8">
    <source>
        <dbReference type="EMBL" id="GLS64273.1"/>
    </source>
</evidence>
<organism evidence="7 9">
    <name type="scientific">Methylobacterium oxalidis</name>
    <dbReference type="NCBI Taxonomy" id="944322"/>
    <lineage>
        <taxon>Bacteria</taxon>
        <taxon>Pseudomonadati</taxon>
        <taxon>Pseudomonadota</taxon>
        <taxon>Alphaproteobacteria</taxon>
        <taxon>Hyphomicrobiales</taxon>
        <taxon>Methylobacteriaceae</taxon>
        <taxon>Methylobacterium</taxon>
    </lineage>
</organism>
<reference evidence="7 9" key="3">
    <citation type="submission" date="2019-07" db="EMBL/GenBank/DDBJ databases">
        <title>Whole genome shotgun sequence of Methylobacterium oxalidis NBRC 107715.</title>
        <authorList>
            <person name="Hosoyama A."/>
            <person name="Uohara A."/>
            <person name="Ohji S."/>
            <person name="Ichikawa N."/>
        </authorList>
    </citation>
    <scope>NUCLEOTIDE SEQUENCE [LARGE SCALE GENOMIC DNA]</scope>
    <source>
        <strain evidence="7 9">NBRC 107715</strain>
    </source>
</reference>
<evidence type="ECO:0000256" key="1">
    <source>
        <dbReference type="ARBA" id="ARBA00003236"/>
    </source>
</evidence>
<dbReference type="Pfam" id="PF01522">
    <property type="entry name" value="Polysacc_deac_1"/>
    <property type="match status" value="1"/>
</dbReference>
<dbReference type="EMBL" id="BSPK01000035">
    <property type="protein sequence ID" value="GLS64273.1"/>
    <property type="molecule type" value="Genomic_DNA"/>
</dbReference>
<dbReference type="EMBL" id="BJZU01000089">
    <property type="protein sequence ID" value="GEP06081.1"/>
    <property type="molecule type" value="Genomic_DNA"/>
</dbReference>
<evidence type="ECO:0000313" key="10">
    <source>
        <dbReference type="Proteomes" id="UP001156856"/>
    </source>
</evidence>
<dbReference type="AlphaFoldDB" id="A0A512J7Z3"/>
<dbReference type="SUPFAM" id="SSF88713">
    <property type="entry name" value="Glycoside hydrolase/deacetylase"/>
    <property type="match status" value="1"/>
</dbReference>
<gene>
    <name evidence="8" type="ORF">GCM10007888_26540</name>
    <name evidence="7" type="ORF">MOX02_41190</name>
</gene>
<dbReference type="GO" id="GO:0016810">
    <property type="term" value="F:hydrolase activity, acting on carbon-nitrogen (but not peptide) bonds"/>
    <property type="evidence" value="ECO:0007669"/>
    <property type="project" value="InterPro"/>
</dbReference>
<dbReference type="Proteomes" id="UP000321960">
    <property type="component" value="Unassembled WGS sequence"/>
</dbReference>
<dbReference type="Proteomes" id="UP001156856">
    <property type="component" value="Unassembled WGS sequence"/>
</dbReference>
<dbReference type="InterPro" id="IPR011330">
    <property type="entry name" value="Glyco_hydro/deAcase_b/a-brl"/>
</dbReference>
<comment type="caution">
    <text evidence="7">The sequence shown here is derived from an EMBL/GenBank/DDBJ whole genome shotgun (WGS) entry which is preliminary data.</text>
</comment>
<dbReference type="Pfam" id="PF13946">
    <property type="entry name" value="DUF4214"/>
    <property type="match status" value="3"/>
</dbReference>